<dbReference type="RefSeq" id="WP_184219941.1">
    <property type="nucleotide sequence ID" value="NZ_JACHMD010000001.1"/>
</dbReference>
<name>A0A7W7FKB8_9MICO</name>
<feature type="domain" description="Glycoside hydrolase family 5" evidence="13">
    <location>
        <begin position="310"/>
        <end position="639"/>
    </location>
</feature>
<evidence type="ECO:0000256" key="11">
    <source>
        <dbReference type="ARBA" id="ARBA00037126"/>
    </source>
</evidence>
<evidence type="ECO:0000256" key="9">
    <source>
        <dbReference type="ARBA" id="ARBA00023295"/>
    </source>
</evidence>
<reference evidence="14 15" key="1">
    <citation type="submission" date="2020-08" db="EMBL/GenBank/DDBJ databases">
        <title>Sequencing the genomes of 1000 actinobacteria strains.</title>
        <authorList>
            <person name="Klenk H.-P."/>
        </authorList>
    </citation>
    <scope>NUCLEOTIDE SEQUENCE [LARGE SCALE GENOMIC DNA]</scope>
    <source>
        <strain evidence="14 15">DSM 24947</strain>
    </source>
</reference>
<keyword evidence="10" id="KW-0961">Cell wall biogenesis/degradation</keyword>
<dbReference type="InterPro" id="IPR001547">
    <property type="entry name" value="Glyco_hydro_5"/>
</dbReference>
<organism evidence="14 15">
    <name type="scientific">Microbacterium marinum</name>
    <dbReference type="NCBI Taxonomy" id="421115"/>
    <lineage>
        <taxon>Bacteria</taxon>
        <taxon>Bacillati</taxon>
        <taxon>Actinomycetota</taxon>
        <taxon>Actinomycetes</taxon>
        <taxon>Micrococcales</taxon>
        <taxon>Microbacteriaceae</taxon>
        <taxon>Microbacterium</taxon>
    </lineage>
</organism>
<dbReference type="GO" id="GO:0071555">
    <property type="term" value="P:cell wall organization"/>
    <property type="evidence" value="ECO:0007669"/>
    <property type="project" value="UniProtKB-KW"/>
</dbReference>
<dbReference type="Pfam" id="PF00150">
    <property type="entry name" value="Cellulase"/>
    <property type="match status" value="1"/>
</dbReference>
<dbReference type="InterPro" id="IPR050386">
    <property type="entry name" value="Glycosyl_hydrolase_5"/>
</dbReference>
<dbReference type="PANTHER" id="PTHR31297:SF34">
    <property type="entry name" value="GLUCAN 1,3-BETA-GLUCOSIDASE 2"/>
    <property type="match status" value="1"/>
</dbReference>
<comment type="caution">
    <text evidence="14">The sequence shown here is derived from an EMBL/GenBank/DDBJ whole genome shotgun (WGS) entry which is preliminary data.</text>
</comment>
<comment type="subcellular location">
    <subcellularLocation>
        <location evidence="1">Cell membrane</location>
        <topology evidence="1">Single-pass type II membrane protein</topology>
    </subcellularLocation>
</comment>
<evidence type="ECO:0000256" key="3">
    <source>
        <dbReference type="ARBA" id="ARBA00022692"/>
    </source>
</evidence>
<keyword evidence="8" id="KW-0325">Glycoprotein</keyword>
<evidence type="ECO:0000256" key="5">
    <source>
        <dbReference type="ARBA" id="ARBA00022968"/>
    </source>
</evidence>
<dbReference type="GO" id="GO:0005576">
    <property type="term" value="C:extracellular region"/>
    <property type="evidence" value="ECO:0007669"/>
    <property type="project" value="TreeGrafter"/>
</dbReference>
<keyword evidence="9" id="KW-0326">Glycosidase</keyword>
<dbReference type="InterPro" id="IPR017853">
    <property type="entry name" value="GH"/>
</dbReference>
<dbReference type="Gene3D" id="3.20.20.80">
    <property type="entry name" value="Glycosidases"/>
    <property type="match status" value="1"/>
</dbReference>
<evidence type="ECO:0000256" key="12">
    <source>
        <dbReference type="ARBA" id="ARBA00041260"/>
    </source>
</evidence>
<evidence type="ECO:0000256" key="7">
    <source>
        <dbReference type="ARBA" id="ARBA00023136"/>
    </source>
</evidence>
<dbReference type="GO" id="GO:0005886">
    <property type="term" value="C:plasma membrane"/>
    <property type="evidence" value="ECO:0007669"/>
    <property type="project" value="UniProtKB-SubCell"/>
</dbReference>
<evidence type="ECO:0000256" key="8">
    <source>
        <dbReference type="ARBA" id="ARBA00023180"/>
    </source>
</evidence>
<evidence type="ECO:0000313" key="15">
    <source>
        <dbReference type="Proteomes" id="UP000573729"/>
    </source>
</evidence>
<keyword evidence="5" id="KW-0735">Signal-anchor</keyword>
<evidence type="ECO:0000256" key="6">
    <source>
        <dbReference type="ARBA" id="ARBA00022989"/>
    </source>
</evidence>
<dbReference type="AlphaFoldDB" id="A0A7W7FKB8"/>
<comment type="function">
    <text evidence="11">Glucosidase involved in the degradation of cellulosic biomass. Active on lichenan.</text>
</comment>
<dbReference type="GO" id="GO:0009986">
    <property type="term" value="C:cell surface"/>
    <property type="evidence" value="ECO:0007669"/>
    <property type="project" value="TreeGrafter"/>
</dbReference>
<keyword evidence="15" id="KW-1185">Reference proteome</keyword>
<keyword evidence="3" id="KW-0812">Transmembrane</keyword>
<keyword evidence="2" id="KW-1003">Cell membrane</keyword>
<dbReference type="PROSITE" id="PS51318">
    <property type="entry name" value="TAT"/>
    <property type="match status" value="1"/>
</dbReference>
<evidence type="ECO:0000256" key="4">
    <source>
        <dbReference type="ARBA" id="ARBA00022801"/>
    </source>
</evidence>
<accession>A0A7W7FKB8</accession>
<dbReference type="Gene3D" id="2.60.40.1080">
    <property type="match status" value="1"/>
</dbReference>
<dbReference type="GO" id="GO:0008422">
    <property type="term" value="F:beta-glucosidase activity"/>
    <property type="evidence" value="ECO:0007669"/>
    <property type="project" value="TreeGrafter"/>
</dbReference>
<keyword evidence="6" id="KW-1133">Transmembrane helix</keyword>
<sequence>MAIDFSRRTLLIGMGAVVTTSVLGNFGAPMSAAAAADPTTWTDIVGRFESRHEPWSVSFGPEYGTAAGGFVRDEERAAEGAFSGRLTADFSESGRYVALIKSLDHLDITKVRFKVTARNVTRVAVRLVSGGRVLRQAYAAVQPTPGTWVGVEMDRWNNIVGFSDAVTLQIQVWKEHLANAADPTGDLWVDDVQVDHLVQEQRPASLETSGLPVLLVGDADPVPLTVRATYPDREARDVTQHSRLSSSNNAVITIDRFGTLAPVAPGRAEIRIEHLGVSQAFLVEVRAPRELTPITIHDGKFRDRDSPFGFTGFNYDLFLLSYPRRALWSSLDADISLMASWGLGAIRVPLAVSLVQPAKGVFPGDVGWAGELRKRGLNTEFIKMLDHFVARAGEHGIRVIFDWHRFPTDPYDYWQGGTPADRGTGKPGTAISYLAPSSTQSGELDLADAEHRTVLFESLTWIASHYKGSPNVLGIEVPHNEPHAAYMSIQSNWRRLTEQASLAVKAGDPDRLTFAMPPAYGHDVSTAAPTWQFSNVVDANAPHHYLPNAPVPTRPDAPTRHSPWLARDIDATFAYAIPALFAPYSTSKHPVYNGEGGHYGFDSFLPDMDRVQAADYMMEAGLVQYYAAGAAGQLHWSLWHNLNDFVPFEDLFEKHYRRFSAVYSAGPVDWSGAEVAFIQNPAAVPPANGHNFAVVPFVRRALDLHLPIWHLLTDDEIIETLLTQVPSGLEQVEGMDAAFDYKAVVADRRNLDQRVRQVLERDGFDRPILWLNDAEALTTNALGSFLRKAGVAEDRRTSAHLQLVYGPQHLVVYRRSGAGGKKRIFPRVRRDGVFSLVDESGETRYRGDANTLWTRGISIDLPKWRSAILRIE</sequence>
<proteinExistence type="predicted"/>
<dbReference type="PANTHER" id="PTHR31297">
    <property type="entry name" value="GLUCAN ENDO-1,6-BETA-GLUCOSIDASE B"/>
    <property type="match status" value="1"/>
</dbReference>
<keyword evidence="7" id="KW-0472">Membrane</keyword>
<dbReference type="GO" id="GO:0009251">
    <property type="term" value="P:glucan catabolic process"/>
    <property type="evidence" value="ECO:0007669"/>
    <property type="project" value="TreeGrafter"/>
</dbReference>
<evidence type="ECO:0000256" key="2">
    <source>
        <dbReference type="ARBA" id="ARBA00022475"/>
    </source>
</evidence>
<dbReference type="SUPFAM" id="SSF51445">
    <property type="entry name" value="(Trans)glycosidases"/>
    <property type="match status" value="1"/>
</dbReference>
<dbReference type="InterPro" id="IPR006311">
    <property type="entry name" value="TAT_signal"/>
</dbReference>
<evidence type="ECO:0000259" key="13">
    <source>
        <dbReference type="Pfam" id="PF00150"/>
    </source>
</evidence>
<evidence type="ECO:0000256" key="10">
    <source>
        <dbReference type="ARBA" id="ARBA00023316"/>
    </source>
</evidence>
<gene>
    <name evidence="14" type="ORF">BKA24_002949</name>
</gene>
<keyword evidence="4" id="KW-0378">Hydrolase</keyword>
<dbReference type="Proteomes" id="UP000573729">
    <property type="component" value="Unassembled WGS sequence"/>
</dbReference>
<dbReference type="EMBL" id="JACHMD010000001">
    <property type="protein sequence ID" value="MBB4668240.1"/>
    <property type="molecule type" value="Genomic_DNA"/>
</dbReference>
<protein>
    <recommendedName>
        <fullName evidence="12">Exo-1,3-beta-glucanase D</fullName>
    </recommendedName>
</protein>
<evidence type="ECO:0000256" key="1">
    <source>
        <dbReference type="ARBA" id="ARBA00004401"/>
    </source>
</evidence>
<evidence type="ECO:0000313" key="14">
    <source>
        <dbReference type="EMBL" id="MBB4668240.1"/>
    </source>
</evidence>